<evidence type="ECO:0000256" key="1">
    <source>
        <dbReference type="SAM" id="Phobius"/>
    </source>
</evidence>
<dbReference type="Proteomes" id="UP001304300">
    <property type="component" value="Chromosome"/>
</dbReference>
<keyword evidence="3" id="KW-1185">Reference proteome</keyword>
<dbReference type="EMBL" id="CP136920">
    <property type="protein sequence ID" value="WOO42537.1"/>
    <property type="molecule type" value="Genomic_DNA"/>
</dbReference>
<proteinExistence type="predicted"/>
<dbReference type="RefSeq" id="WP_317835059.1">
    <property type="nucleotide sequence ID" value="NZ_CP136920.1"/>
</dbReference>
<dbReference type="KEGG" id="puo:RZN69_05500"/>
<dbReference type="AlphaFoldDB" id="A0AAQ3LC10"/>
<accession>A0AAQ3LC10</accession>
<protein>
    <submittedName>
        <fullName evidence="2">Uncharacterized protein</fullName>
    </submittedName>
</protein>
<keyword evidence="1" id="KW-0472">Membrane</keyword>
<feature type="transmembrane region" description="Helical" evidence="1">
    <location>
        <begin position="12"/>
        <end position="36"/>
    </location>
</feature>
<evidence type="ECO:0000313" key="3">
    <source>
        <dbReference type="Proteomes" id="UP001304300"/>
    </source>
</evidence>
<sequence>MTEMAAKASPLFSLGNAAGGLIVLGVGIHLAGFLIFRVVAEPTHEPILQEPFVKLLPRTVEASGALNESALLSDSEPLFLPTKWNASASPVQTSTTANQASPFDAFAAEIQMGTDESGTMFDTKVLIPQSPLEGLELNPGSVFSSFGQDVSLDVGGRIPGIKVDVHDYTTGEIQISETLDSSGLTIELPEEWRFVEFRVAVDSLGHVGRPVLVDGTGDESVDRALSDYLHSANAVSKLPPGYYRIVLGP</sequence>
<keyword evidence="1" id="KW-0812">Transmembrane</keyword>
<organism evidence="2 3">
    <name type="scientific">Rubellicoccus peritrichatus</name>
    <dbReference type="NCBI Taxonomy" id="3080537"/>
    <lineage>
        <taxon>Bacteria</taxon>
        <taxon>Pseudomonadati</taxon>
        <taxon>Verrucomicrobiota</taxon>
        <taxon>Opitutia</taxon>
        <taxon>Puniceicoccales</taxon>
        <taxon>Cerasicoccaceae</taxon>
        <taxon>Rubellicoccus</taxon>
    </lineage>
</organism>
<reference evidence="2 3" key="1">
    <citation type="submission" date="2023-10" db="EMBL/GenBank/DDBJ databases">
        <title>Rubellicoccus peritrichatus gen. nov., sp. nov., isolated from an algae of coral reef tank.</title>
        <authorList>
            <person name="Luo J."/>
        </authorList>
    </citation>
    <scope>NUCLEOTIDE SEQUENCE [LARGE SCALE GENOMIC DNA]</scope>
    <source>
        <strain evidence="2 3">CR14</strain>
    </source>
</reference>
<evidence type="ECO:0000313" key="2">
    <source>
        <dbReference type="EMBL" id="WOO42537.1"/>
    </source>
</evidence>
<gene>
    <name evidence="2" type="ORF">RZN69_05500</name>
</gene>
<name>A0AAQ3LC10_9BACT</name>
<keyword evidence="1" id="KW-1133">Transmembrane helix</keyword>